<name>A0ACB7HFD1_MANES</name>
<dbReference type="EMBL" id="CM004393">
    <property type="protein sequence ID" value="KAG8650418.1"/>
    <property type="molecule type" value="Genomic_DNA"/>
</dbReference>
<keyword evidence="2" id="KW-1185">Reference proteome</keyword>
<reference evidence="2" key="1">
    <citation type="journal article" date="2016" name="Nat. Biotechnol.">
        <title>Sequencing wild and cultivated cassava and related species reveals extensive interspecific hybridization and genetic diversity.</title>
        <authorList>
            <person name="Bredeson J.V."/>
            <person name="Lyons J.B."/>
            <person name="Prochnik S.E."/>
            <person name="Wu G.A."/>
            <person name="Ha C.M."/>
            <person name="Edsinger-Gonzales E."/>
            <person name="Grimwood J."/>
            <person name="Schmutz J."/>
            <person name="Rabbi I.Y."/>
            <person name="Egesi C."/>
            <person name="Nauluvula P."/>
            <person name="Lebot V."/>
            <person name="Ndunguru J."/>
            <person name="Mkamilo G."/>
            <person name="Bart R.S."/>
            <person name="Setter T.L."/>
            <person name="Gleadow R.M."/>
            <person name="Kulakow P."/>
            <person name="Ferguson M.E."/>
            <person name="Rounsley S."/>
            <person name="Rokhsar D.S."/>
        </authorList>
    </citation>
    <scope>NUCLEOTIDE SEQUENCE [LARGE SCALE GENOMIC DNA]</scope>
    <source>
        <strain evidence="2">cv. AM560-2</strain>
    </source>
</reference>
<organism evidence="1 2">
    <name type="scientific">Manihot esculenta</name>
    <name type="common">Cassava</name>
    <name type="synonym">Jatropha manihot</name>
    <dbReference type="NCBI Taxonomy" id="3983"/>
    <lineage>
        <taxon>Eukaryota</taxon>
        <taxon>Viridiplantae</taxon>
        <taxon>Streptophyta</taxon>
        <taxon>Embryophyta</taxon>
        <taxon>Tracheophyta</taxon>
        <taxon>Spermatophyta</taxon>
        <taxon>Magnoliopsida</taxon>
        <taxon>eudicotyledons</taxon>
        <taxon>Gunneridae</taxon>
        <taxon>Pentapetalae</taxon>
        <taxon>rosids</taxon>
        <taxon>fabids</taxon>
        <taxon>Malpighiales</taxon>
        <taxon>Euphorbiaceae</taxon>
        <taxon>Crotonoideae</taxon>
        <taxon>Manihoteae</taxon>
        <taxon>Manihot</taxon>
    </lineage>
</organism>
<evidence type="ECO:0000313" key="2">
    <source>
        <dbReference type="Proteomes" id="UP000091857"/>
    </source>
</evidence>
<dbReference type="Proteomes" id="UP000091857">
    <property type="component" value="Chromosome 7"/>
</dbReference>
<comment type="caution">
    <text evidence="1">The sequence shown here is derived from an EMBL/GenBank/DDBJ whole genome shotgun (WGS) entry which is preliminary data.</text>
</comment>
<proteinExistence type="predicted"/>
<gene>
    <name evidence="1" type="ORF">MANES_07G038733v8</name>
</gene>
<accession>A0ACB7HFD1</accession>
<protein>
    <submittedName>
        <fullName evidence="1">Uncharacterized protein</fullName>
    </submittedName>
</protein>
<sequence length="253" mass="29202">MTHHYFLLVTHKTEGCIYYMLMLQLDGLIIKHAKLVNNLPQPPITWFCFHAPLPCGSSMKWIVWPCKYITKSILSLIPIKRKAFNNFPLEYKGLFLYFPPNFQFLKKINKMISSNKLLKLARKWQKMAAIRRRRITSSQNVGSTDTASVAEKGHFVVYSTDKKRFLLPLEYLNNEIIKELLNMAEEEFGLQSEGPLTLPCDADLMEYAVALLRRRATKDVERALLVFIASNCCSSSLPFQHQATRHQLPICSC</sequence>
<evidence type="ECO:0000313" key="1">
    <source>
        <dbReference type="EMBL" id="KAG8650418.1"/>
    </source>
</evidence>